<dbReference type="Proteomes" id="UP000605676">
    <property type="component" value="Unassembled WGS sequence"/>
</dbReference>
<dbReference type="RefSeq" id="WP_200465374.1">
    <property type="nucleotide sequence ID" value="NZ_JAENRR010000028.1"/>
</dbReference>
<dbReference type="Pfam" id="PF17389">
    <property type="entry name" value="Bac_rhamnosid6H"/>
    <property type="match status" value="1"/>
</dbReference>
<dbReference type="InterPro" id="IPR035396">
    <property type="entry name" value="Bac_rhamnosid6H"/>
</dbReference>
<evidence type="ECO:0000259" key="1">
    <source>
        <dbReference type="Pfam" id="PF17389"/>
    </source>
</evidence>
<sequence length="888" mass="99527">MKQASILAIVLILLSCQQEQKTIYQADNYTIFSNKVEQGEYTAEVHSPYHITSDYQSPANATFPNLIEFKFAINGKDNELPIGVNHTFLLQVNEHHKIELPVLKFGERHPDEKQSNPTGSIEPNTPLIIKLDASAITQSLKDKGYYETYNGQKIYQEDFSGIYIAGNLAPLGWDFDNLNGRTDRQLKDDNGDGIFEITLELNPYNPDDFTANEWQLKNDISNYPQLKSSTPLVNALYNLALDETEMNIESDGTFRTGEEWPGVWTRDVSYSILLAYAFTNTEVAKTSLMRKVKNNRIIQDTGTGGAWPISSDRTTWALAAWEIYKVTGDEQWLKTIYSIIKNSVDDDMQTLKDKRSNLIKGESSFLDWRKQTYPDWMNGVDIFESRTLGTNAVHAQTYQILADIATLLGENGDIYQAEAERVKAAINKELWLDTKGYYAQFLYGRNHLSVSPRSEALGEAFTVLFDIADNGRAAQAVSNTPVVDYGVPCIYPQIPEIPPYHNNGIWPFVQAYWNWACAKAGNTSALEQGLAGMHRAAALFLTNKENMVADNGDFRDTEVNSNRQLWSVAGYLSSVYRLFAGIHFELDGLHFKPFIPHAYGDELVLTNFKYREATLDITIKGNGSEIQAFTIDGQSSKAVIDKSIKGHHTIEIVLSSNPQFAMGKEASENAFSLKTPRITAHRNKLKWNEIDGATSYQLIRNGAIIATTSNTNYVVEGTNFYQEFSIKAVDESNESFLSNVITFLPENYPGIDASNIGIKGELNANGYTGQGYIELSNDLNTLISTTFTAKRAGKYLIRGRYSNGSGPDNTDNKCAIRTVSVNGNKAGVMVMPQRGRNEWSNWGCTNLIEVELRKGKNQLQLSFEDYNNNMNGEVNRALLDEIILIPVE</sequence>
<comment type="caution">
    <text evidence="2">The sequence shown here is derived from an EMBL/GenBank/DDBJ whole genome shotgun (WGS) entry which is preliminary data.</text>
</comment>
<dbReference type="InterPro" id="IPR008928">
    <property type="entry name" value="6-hairpin_glycosidase_sf"/>
</dbReference>
<dbReference type="EMBL" id="JAENRR010000028">
    <property type="protein sequence ID" value="MBK3518145.1"/>
    <property type="molecule type" value="Genomic_DNA"/>
</dbReference>
<evidence type="ECO:0000313" key="2">
    <source>
        <dbReference type="EMBL" id="MBK3518145.1"/>
    </source>
</evidence>
<dbReference type="PROSITE" id="PS51257">
    <property type="entry name" value="PROKAR_LIPOPROTEIN"/>
    <property type="match status" value="1"/>
</dbReference>
<dbReference type="InterPro" id="IPR008979">
    <property type="entry name" value="Galactose-bd-like_sf"/>
</dbReference>
<dbReference type="Gene3D" id="2.60.120.260">
    <property type="entry name" value="Galactose-binding domain-like"/>
    <property type="match status" value="1"/>
</dbReference>
<dbReference type="Gene3D" id="2.60.420.10">
    <property type="entry name" value="Maltose phosphorylase, domain 3"/>
    <property type="match status" value="1"/>
</dbReference>
<evidence type="ECO:0000313" key="3">
    <source>
        <dbReference type="Proteomes" id="UP000605676"/>
    </source>
</evidence>
<dbReference type="SUPFAM" id="SSF48208">
    <property type="entry name" value="Six-hairpin glycosidases"/>
    <property type="match status" value="1"/>
</dbReference>
<dbReference type="Gene3D" id="1.50.10.10">
    <property type="match status" value="1"/>
</dbReference>
<name>A0ABS1HKZ4_9BACT</name>
<proteinExistence type="predicted"/>
<reference evidence="2 3" key="1">
    <citation type="submission" date="2021-01" db="EMBL/GenBank/DDBJ databases">
        <title>Carboxyliciviraga sp.nov., isolated from coastal sediments.</title>
        <authorList>
            <person name="Lu D."/>
            <person name="Zhang T."/>
        </authorList>
    </citation>
    <scope>NUCLEOTIDE SEQUENCE [LARGE SCALE GENOMIC DNA]</scope>
    <source>
        <strain evidence="2 3">N1Y132</strain>
    </source>
</reference>
<keyword evidence="3" id="KW-1185">Reference proteome</keyword>
<organism evidence="2 3">
    <name type="scientific">Carboxylicivirga marina</name>
    <dbReference type="NCBI Taxonomy" id="2800988"/>
    <lineage>
        <taxon>Bacteria</taxon>
        <taxon>Pseudomonadati</taxon>
        <taxon>Bacteroidota</taxon>
        <taxon>Bacteroidia</taxon>
        <taxon>Marinilabiliales</taxon>
        <taxon>Marinilabiliaceae</taxon>
        <taxon>Carboxylicivirga</taxon>
    </lineage>
</organism>
<dbReference type="SUPFAM" id="SSF49785">
    <property type="entry name" value="Galactose-binding domain-like"/>
    <property type="match status" value="1"/>
</dbReference>
<dbReference type="InterPro" id="IPR012341">
    <property type="entry name" value="6hp_glycosidase-like_sf"/>
</dbReference>
<accession>A0ABS1HKZ4</accession>
<feature type="domain" description="Alpha-L-rhamnosidase six-hairpin glycosidase" evidence="1">
    <location>
        <begin position="226"/>
        <end position="440"/>
    </location>
</feature>
<protein>
    <recommendedName>
        <fullName evidence="1">Alpha-L-rhamnosidase six-hairpin glycosidase domain-containing protein</fullName>
    </recommendedName>
</protein>
<gene>
    <name evidence="2" type="ORF">JIV24_12440</name>
</gene>